<accession>A0A5N6PXC4</accession>
<sequence>MAWDGDGGRPEMSTGVAHVKNNLKETDFKLEENLNIFKSDKLVVDEIVNSNCNSTRRCFGAAGVCFQNIVC</sequence>
<proteinExistence type="predicted"/>
<dbReference type="OrthoDB" id="642193at2759"/>
<evidence type="ECO:0000313" key="1">
    <source>
        <dbReference type="EMBL" id="KAD7117471.1"/>
    </source>
</evidence>
<keyword evidence="2" id="KW-1185">Reference proteome</keyword>
<dbReference type="Proteomes" id="UP000326396">
    <property type="component" value="Linkage Group LG10"/>
</dbReference>
<reference evidence="1 2" key="1">
    <citation type="submission" date="2019-05" db="EMBL/GenBank/DDBJ databases">
        <title>Mikania micrantha, genome provides insights into the molecular mechanism of rapid growth.</title>
        <authorList>
            <person name="Liu B."/>
        </authorList>
    </citation>
    <scope>NUCLEOTIDE SEQUENCE [LARGE SCALE GENOMIC DNA]</scope>
    <source>
        <strain evidence="1">NLD-2019</strain>
        <tissue evidence="1">Leaf</tissue>
    </source>
</reference>
<organism evidence="1 2">
    <name type="scientific">Mikania micrantha</name>
    <name type="common">bitter vine</name>
    <dbReference type="NCBI Taxonomy" id="192012"/>
    <lineage>
        <taxon>Eukaryota</taxon>
        <taxon>Viridiplantae</taxon>
        <taxon>Streptophyta</taxon>
        <taxon>Embryophyta</taxon>
        <taxon>Tracheophyta</taxon>
        <taxon>Spermatophyta</taxon>
        <taxon>Magnoliopsida</taxon>
        <taxon>eudicotyledons</taxon>
        <taxon>Gunneridae</taxon>
        <taxon>Pentapetalae</taxon>
        <taxon>asterids</taxon>
        <taxon>campanulids</taxon>
        <taxon>Asterales</taxon>
        <taxon>Asteraceae</taxon>
        <taxon>Asteroideae</taxon>
        <taxon>Heliantheae alliance</taxon>
        <taxon>Eupatorieae</taxon>
        <taxon>Mikania</taxon>
    </lineage>
</organism>
<comment type="caution">
    <text evidence="1">The sequence shown here is derived from an EMBL/GenBank/DDBJ whole genome shotgun (WGS) entry which is preliminary data.</text>
</comment>
<name>A0A5N6PXC4_9ASTR</name>
<gene>
    <name evidence="1" type="ORF">E3N88_04739</name>
</gene>
<protein>
    <submittedName>
        <fullName evidence="1">Uncharacterized protein</fullName>
    </submittedName>
</protein>
<dbReference type="EMBL" id="SZYD01000002">
    <property type="protein sequence ID" value="KAD7117471.1"/>
    <property type="molecule type" value="Genomic_DNA"/>
</dbReference>
<evidence type="ECO:0000313" key="2">
    <source>
        <dbReference type="Proteomes" id="UP000326396"/>
    </source>
</evidence>
<dbReference type="AlphaFoldDB" id="A0A5N6PXC4"/>